<evidence type="ECO:0008006" key="4">
    <source>
        <dbReference type="Google" id="ProtNLM"/>
    </source>
</evidence>
<accession>A0A6S5RQ61</accession>
<dbReference type="InterPro" id="IPR011010">
    <property type="entry name" value="DNA_brk_join_enz"/>
</dbReference>
<name>A0A6S5RQ61_9GAMM</name>
<protein>
    <recommendedName>
        <fullName evidence="4">Phage integrase family protein</fullName>
    </recommendedName>
</protein>
<sequence>MSVISLNAYRSYFDDERGLSDLGSYYASWFVGASRFPDNQWVVEDKTGQQIIRFDVAVAPNELLTDNEDLCYAVKLSAYLARAITHDRKTGGLLSGASQYKYVNNIINHVRWLRLQGVNHLSSVNDGVFAFFRDSIANPLYVRLNLEDRLREKLDELQGIPACLEQYKVFRSRVGHVEFNNNKLSEALGVSDRLLGSAGSPMVVMLTNFRQHNGFYIKNSIKDRYAGGSVKETAETSSQDSIRKELTSISKLYRQCQIFKDLFPVSQRIPEDYFQKNNINPQKISKNMGRAGERTRDIPQPIFFELMDRAIRWVVDYAEPLLELDSQALAQYEEYVSQVGRGGKEVHKVHYASKKMRFWLSKQLEWLDGHPGSPYPISGFTKDTSAKKFESVLPAEQIQNGHALRAQGLTYQEIGERLGVSKATAHNLITKGVAVSGASLNKCLYHLLPTACLLVIYCFTARRQFEVESLQAGCCVDTPNGPVIRMYSAKVYQEHEYFPVTKLVAKAVRVLEALTEPVRNGESQSLLTFPALGGGEINYWSSGKVNEFAEYVGVPDNEGTPWQFSEHQFRRFFAMMFFYKFESGDLATLSWHLRHTDFEMTAKYITDKDFRRAFEEIKAERIVSFAQSAANARTEALCGNMQKELGDFFSSFDAVSESRAEKMIGKVEEIGYILNFVPDGACFGQTPTLLERSKCLMDDAVQTSSACRGSCVGCPNLLGFETGISAEDVGLVLDPASSPMLKAFADRQGAHNV</sequence>
<dbReference type="GO" id="GO:0006310">
    <property type="term" value="P:DNA recombination"/>
    <property type="evidence" value="ECO:0007669"/>
    <property type="project" value="UniProtKB-KW"/>
</dbReference>
<keyword evidence="1" id="KW-0233">DNA recombination</keyword>
<dbReference type="Proteomes" id="UP000515591">
    <property type="component" value="Chromosome"/>
</dbReference>
<evidence type="ECO:0000313" key="3">
    <source>
        <dbReference type="Proteomes" id="UP000515591"/>
    </source>
</evidence>
<dbReference type="AlphaFoldDB" id="A0A6S5RQ61"/>
<dbReference type="RefSeq" id="WP_175570676.1">
    <property type="nucleotide sequence ID" value="NZ_AP022213.1"/>
</dbReference>
<dbReference type="EMBL" id="AP022213">
    <property type="protein sequence ID" value="BBT18331.1"/>
    <property type="molecule type" value="Genomic_DNA"/>
</dbReference>
<dbReference type="GO" id="GO:0003677">
    <property type="term" value="F:DNA binding"/>
    <property type="evidence" value="ECO:0007669"/>
    <property type="project" value="InterPro"/>
</dbReference>
<evidence type="ECO:0000256" key="1">
    <source>
        <dbReference type="ARBA" id="ARBA00023172"/>
    </source>
</evidence>
<dbReference type="InterPro" id="IPR013762">
    <property type="entry name" value="Integrase-like_cat_sf"/>
</dbReference>
<evidence type="ECO:0000313" key="2">
    <source>
        <dbReference type="EMBL" id="BBT18331.1"/>
    </source>
</evidence>
<reference evidence="2 3" key="1">
    <citation type="submission" date="2019-12" db="EMBL/GenBank/DDBJ databases">
        <title>complete genome sequences of Pseudomonas otitidis str. WP8-S17-CRE-03 isolated from wastewater treatment plant effluent.</title>
        <authorList>
            <person name="Sekizuka T."/>
            <person name="Itokawa K."/>
            <person name="Yatsu K."/>
            <person name="Inamine Y."/>
            <person name="Kuroda M."/>
        </authorList>
    </citation>
    <scope>NUCLEOTIDE SEQUENCE [LARGE SCALE GENOMIC DNA]</scope>
    <source>
        <strain evidence="2 3">WP8-S17-CRE-03</strain>
    </source>
</reference>
<organism evidence="2 3">
    <name type="scientific">Metapseudomonas otitidis</name>
    <dbReference type="NCBI Taxonomy" id="319939"/>
    <lineage>
        <taxon>Bacteria</taxon>
        <taxon>Pseudomonadati</taxon>
        <taxon>Pseudomonadota</taxon>
        <taxon>Gammaproteobacteria</taxon>
        <taxon>Pseudomonadales</taxon>
        <taxon>Pseudomonadaceae</taxon>
        <taxon>Metapseudomonas</taxon>
    </lineage>
</organism>
<dbReference type="SUPFAM" id="SSF56349">
    <property type="entry name" value="DNA breaking-rejoining enzymes"/>
    <property type="match status" value="1"/>
</dbReference>
<gene>
    <name evidence="2" type="ORF">WP8S17C03_43800</name>
</gene>
<proteinExistence type="predicted"/>
<dbReference type="Gene3D" id="1.10.443.10">
    <property type="entry name" value="Intergrase catalytic core"/>
    <property type="match status" value="1"/>
</dbReference>
<dbReference type="GO" id="GO:0015074">
    <property type="term" value="P:DNA integration"/>
    <property type="evidence" value="ECO:0007669"/>
    <property type="project" value="InterPro"/>
</dbReference>